<evidence type="ECO:0000259" key="1">
    <source>
        <dbReference type="Pfam" id="PF01676"/>
    </source>
</evidence>
<dbReference type="GO" id="GO:0005829">
    <property type="term" value="C:cytosol"/>
    <property type="evidence" value="ECO:0007669"/>
    <property type="project" value="TreeGrafter"/>
</dbReference>
<dbReference type="AlphaFoldDB" id="X0WCJ2"/>
<dbReference type="PANTHER" id="PTHR31637:SF0">
    <property type="entry name" value="2,3-BISPHOSPHOGLYCERATE-INDEPENDENT PHOSPHOGLYCERATE MUTASE"/>
    <property type="match status" value="1"/>
</dbReference>
<reference evidence="2" key="1">
    <citation type="journal article" date="2014" name="Front. Microbiol.">
        <title>High frequency of phylogenetically diverse reductive dehalogenase-homologous genes in deep subseafloor sedimentary metagenomes.</title>
        <authorList>
            <person name="Kawai M."/>
            <person name="Futagami T."/>
            <person name="Toyoda A."/>
            <person name="Takaki Y."/>
            <person name="Nishi S."/>
            <person name="Hori S."/>
            <person name="Arai W."/>
            <person name="Tsubouchi T."/>
            <person name="Morono Y."/>
            <person name="Uchiyama I."/>
            <person name="Ito T."/>
            <person name="Fujiyama A."/>
            <person name="Inagaki F."/>
            <person name="Takami H."/>
        </authorList>
    </citation>
    <scope>NUCLEOTIDE SEQUENCE</scope>
    <source>
        <strain evidence="2">Expedition CK06-06</strain>
    </source>
</reference>
<dbReference type="GO" id="GO:0004619">
    <property type="term" value="F:phosphoglycerate mutase activity"/>
    <property type="evidence" value="ECO:0007669"/>
    <property type="project" value="InterPro"/>
</dbReference>
<dbReference type="InterPro" id="IPR017850">
    <property type="entry name" value="Alkaline_phosphatase_core_sf"/>
</dbReference>
<sequence>MQPSKRPFLLLIRDGWGHNPDPQAFAGNAICLAKTPTEDWLLATYPHVLIKTSGEAVGLPAGTMGNSEVGHQNIGAGRIVDQEVMRISRT</sequence>
<dbReference type="GO" id="GO:0006007">
    <property type="term" value="P:glucose catabolic process"/>
    <property type="evidence" value="ECO:0007669"/>
    <property type="project" value="InterPro"/>
</dbReference>
<dbReference type="SUPFAM" id="SSF53649">
    <property type="entry name" value="Alkaline phosphatase-like"/>
    <property type="match status" value="1"/>
</dbReference>
<dbReference type="PANTHER" id="PTHR31637">
    <property type="entry name" value="2,3-BISPHOSPHOGLYCERATE-INDEPENDENT PHOSPHOGLYCERATE MUTASE"/>
    <property type="match status" value="1"/>
</dbReference>
<dbReference type="InterPro" id="IPR005995">
    <property type="entry name" value="Pgm_bpd_ind"/>
</dbReference>
<dbReference type="EMBL" id="BARS01034321">
    <property type="protein sequence ID" value="GAG20922.1"/>
    <property type="molecule type" value="Genomic_DNA"/>
</dbReference>
<gene>
    <name evidence="2" type="ORF">S01H1_53034</name>
</gene>
<dbReference type="Gene3D" id="3.40.720.10">
    <property type="entry name" value="Alkaline Phosphatase, subunit A"/>
    <property type="match status" value="1"/>
</dbReference>
<proteinExistence type="predicted"/>
<accession>X0WCJ2</accession>
<evidence type="ECO:0000313" key="2">
    <source>
        <dbReference type="EMBL" id="GAG20922.1"/>
    </source>
</evidence>
<feature type="domain" description="Metalloenzyme" evidence="1">
    <location>
        <begin position="7"/>
        <end position="74"/>
    </location>
</feature>
<dbReference type="InterPro" id="IPR006124">
    <property type="entry name" value="Metalloenzyme"/>
</dbReference>
<protein>
    <recommendedName>
        <fullName evidence="1">Metalloenzyme domain-containing protein</fullName>
    </recommendedName>
</protein>
<comment type="caution">
    <text evidence="2">The sequence shown here is derived from an EMBL/GenBank/DDBJ whole genome shotgun (WGS) entry which is preliminary data.</text>
</comment>
<name>X0WCJ2_9ZZZZ</name>
<dbReference type="Pfam" id="PF01676">
    <property type="entry name" value="Metalloenzyme"/>
    <property type="match status" value="1"/>
</dbReference>
<feature type="non-terminal residue" evidence="2">
    <location>
        <position position="90"/>
    </location>
</feature>
<organism evidence="2">
    <name type="scientific">marine sediment metagenome</name>
    <dbReference type="NCBI Taxonomy" id="412755"/>
    <lineage>
        <taxon>unclassified sequences</taxon>
        <taxon>metagenomes</taxon>
        <taxon>ecological metagenomes</taxon>
    </lineage>
</organism>
<dbReference type="GO" id="GO:0030145">
    <property type="term" value="F:manganese ion binding"/>
    <property type="evidence" value="ECO:0007669"/>
    <property type="project" value="TreeGrafter"/>
</dbReference>